<feature type="region of interest" description="Disordered" evidence="1">
    <location>
        <begin position="1"/>
        <end position="24"/>
    </location>
</feature>
<evidence type="ECO:0000256" key="1">
    <source>
        <dbReference type="SAM" id="MobiDB-lite"/>
    </source>
</evidence>
<dbReference type="AlphaFoldDB" id="A0AAE1SIU0"/>
<protein>
    <submittedName>
        <fullName evidence="2">Uncharacterized protein</fullName>
    </submittedName>
</protein>
<comment type="caution">
    <text evidence="2">The sequence shown here is derived from an EMBL/GenBank/DDBJ whole genome shotgun (WGS) entry which is preliminary data.</text>
</comment>
<feature type="compositionally biased region" description="Basic and acidic residues" evidence="1">
    <location>
        <begin position="1"/>
        <end position="15"/>
    </location>
</feature>
<organism evidence="2 3">
    <name type="scientific">Anisodus tanguticus</name>
    <dbReference type="NCBI Taxonomy" id="243964"/>
    <lineage>
        <taxon>Eukaryota</taxon>
        <taxon>Viridiplantae</taxon>
        <taxon>Streptophyta</taxon>
        <taxon>Embryophyta</taxon>
        <taxon>Tracheophyta</taxon>
        <taxon>Spermatophyta</taxon>
        <taxon>Magnoliopsida</taxon>
        <taxon>eudicotyledons</taxon>
        <taxon>Gunneridae</taxon>
        <taxon>Pentapetalae</taxon>
        <taxon>asterids</taxon>
        <taxon>lamiids</taxon>
        <taxon>Solanales</taxon>
        <taxon>Solanaceae</taxon>
        <taxon>Solanoideae</taxon>
        <taxon>Hyoscyameae</taxon>
        <taxon>Anisodus</taxon>
    </lineage>
</organism>
<proteinExistence type="predicted"/>
<reference evidence="2" key="1">
    <citation type="submission" date="2023-12" db="EMBL/GenBank/DDBJ databases">
        <title>Genome assembly of Anisodus tanguticus.</title>
        <authorList>
            <person name="Wang Y.-J."/>
        </authorList>
    </citation>
    <scope>NUCLEOTIDE SEQUENCE</scope>
    <source>
        <strain evidence="2">KB-2021</strain>
        <tissue evidence="2">Leaf</tissue>
    </source>
</reference>
<keyword evidence="3" id="KW-1185">Reference proteome</keyword>
<sequence>MENKKRGRETSENNNRKKRQVITTNMDDGDIDVSCKLENTKNFSQTEEYHHDDEAGAGAGGGVFDFPWLKNGDDVNFRAEIDEYLDNSTFAASTSSYDYDDREICDIDTTTTTTTTTSNSCDNVLFDEKNMGLELDLDLDFDLIDQYFTGTTESSNDDQLKMKKIEDEQLKIEVNDDHKKLVEPKDGT</sequence>
<accession>A0AAE1SIU0</accession>
<dbReference type="EMBL" id="JAVYJV010000005">
    <property type="protein sequence ID" value="KAK4371534.1"/>
    <property type="molecule type" value="Genomic_DNA"/>
</dbReference>
<dbReference type="Proteomes" id="UP001291623">
    <property type="component" value="Unassembled WGS sequence"/>
</dbReference>
<name>A0AAE1SIU0_9SOLA</name>
<gene>
    <name evidence="2" type="ORF">RND71_011009</name>
</gene>
<evidence type="ECO:0000313" key="2">
    <source>
        <dbReference type="EMBL" id="KAK4371534.1"/>
    </source>
</evidence>
<evidence type="ECO:0000313" key="3">
    <source>
        <dbReference type="Proteomes" id="UP001291623"/>
    </source>
</evidence>